<dbReference type="Proteomes" id="UP000008561">
    <property type="component" value="Chromosome"/>
</dbReference>
<proteinExistence type="predicted"/>
<accession>A8ZVV4</accession>
<dbReference type="EMBL" id="CP000859">
    <property type="protein sequence ID" value="ABW66663.1"/>
    <property type="molecule type" value="Genomic_DNA"/>
</dbReference>
<evidence type="ECO:0000313" key="1">
    <source>
        <dbReference type="EMBL" id="ABW66663.1"/>
    </source>
</evidence>
<name>A8ZVV4_DESOH</name>
<reference evidence="1 2" key="1">
    <citation type="submission" date="2007-10" db="EMBL/GenBank/DDBJ databases">
        <title>Complete sequence of Desulfococcus oleovorans Hxd3.</title>
        <authorList>
            <consortium name="US DOE Joint Genome Institute"/>
            <person name="Copeland A."/>
            <person name="Lucas S."/>
            <person name="Lapidus A."/>
            <person name="Barry K."/>
            <person name="Glavina del Rio T."/>
            <person name="Dalin E."/>
            <person name="Tice H."/>
            <person name="Pitluck S."/>
            <person name="Kiss H."/>
            <person name="Brettin T."/>
            <person name="Bruce D."/>
            <person name="Detter J.C."/>
            <person name="Han C."/>
            <person name="Schmutz J."/>
            <person name="Larimer F."/>
            <person name="Land M."/>
            <person name="Hauser L."/>
            <person name="Kyrpides N."/>
            <person name="Kim E."/>
            <person name="Wawrik B."/>
            <person name="Richardson P."/>
        </authorList>
    </citation>
    <scope>NUCLEOTIDE SEQUENCE [LARGE SCALE GENOMIC DNA]</scope>
    <source>
        <strain evidence="2">DSM 6200 / JCM 39069 / Hxd3</strain>
    </source>
</reference>
<evidence type="ECO:0000313" key="2">
    <source>
        <dbReference type="Proteomes" id="UP000008561"/>
    </source>
</evidence>
<dbReference type="RefSeq" id="WP_012174281.1">
    <property type="nucleotide sequence ID" value="NC_009943.1"/>
</dbReference>
<dbReference type="KEGG" id="dol:Dole_0853"/>
<keyword evidence="2" id="KW-1185">Reference proteome</keyword>
<sequence>MNIFVLDRNVKKCARYHCDQHVVKMILESAQMLCTSLSKRGYKTPYRPTHHNHPCVLWVDASFDNFLWLKSMALELNNEFRFRFEKEKDHASALVIHALEGMTYRRRGLTPFVQAMPETYRFANNPVRAYRAFYNGEKSRFARWTKRPEPPWFQRPAHPPG</sequence>
<protein>
    <submittedName>
        <fullName evidence="1">Uncharacterized protein</fullName>
    </submittedName>
</protein>
<dbReference type="eggNOG" id="ENOG502ZC1E">
    <property type="taxonomic scope" value="Bacteria"/>
</dbReference>
<dbReference type="HOGENOM" id="CLU_095888_0_0_7"/>
<dbReference type="Pfam" id="PF03013">
    <property type="entry name" value="Pyr_excise"/>
    <property type="match status" value="1"/>
</dbReference>
<dbReference type="STRING" id="96561.Dole_0853"/>
<organism evidence="1 2">
    <name type="scientific">Desulfosudis oleivorans (strain DSM 6200 / JCM 39069 / Hxd3)</name>
    <name type="common">Desulfococcus oleovorans</name>
    <dbReference type="NCBI Taxonomy" id="96561"/>
    <lineage>
        <taxon>Bacteria</taxon>
        <taxon>Pseudomonadati</taxon>
        <taxon>Thermodesulfobacteriota</taxon>
        <taxon>Desulfobacteria</taxon>
        <taxon>Desulfobacterales</taxon>
        <taxon>Desulfosudaceae</taxon>
        <taxon>Desulfosudis</taxon>
    </lineage>
</organism>
<dbReference type="OrthoDB" id="7348899at2"/>
<dbReference type="AlphaFoldDB" id="A8ZVV4"/>
<gene>
    <name evidence="1" type="ordered locus">Dole_0853</name>
</gene>
<dbReference type="InterPro" id="IPR004260">
    <property type="entry name" value="Pyr-dimer_DNA_glycosylase"/>
</dbReference>